<gene>
    <name evidence="2" type="ORF">V5O48_014261</name>
</gene>
<accession>A0ABR3EXT4</accession>
<feature type="region of interest" description="Disordered" evidence="1">
    <location>
        <begin position="1"/>
        <end position="29"/>
    </location>
</feature>
<sequence>MAAQPPNPPPSVDYDFTSPTPTDSNVYDDEDTDQVAIHNDKNKGAFMNTADGTETNNIVINYVGDSSQEESDPPSSRFEELLSLSQDGDVIANDSNLGCVLNQGREARLENISLNYGRVPRASATHMSVPQSPHGAKRTPECNSRLLPRPKKVTIVNSNNRGVVSNSGDHGTLRGMTINYTSDKDSISHDFPTADTSSEDIRAASVALHGVAEVKSRSAKQSVFPD</sequence>
<evidence type="ECO:0000313" key="2">
    <source>
        <dbReference type="EMBL" id="KAL0567732.1"/>
    </source>
</evidence>
<organism evidence="2 3">
    <name type="scientific">Marasmius crinis-equi</name>
    <dbReference type="NCBI Taxonomy" id="585013"/>
    <lineage>
        <taxon>Eukaryota</taxon>
        <taxon>Fungi</taxon>
        <taxon>Dikarya</taxon>
        <taxon>Basidiomycota</taxon>
        <taxon>Agaricomycotina</taxon>
        <taxon>Agaricomycetes</taxon>
        <taxon>Agaricomycetidae</taxon>
        <taxon>Agaricales</taxon>
        <taxon>Marasmiineae</taxon>
        <taxon>Marasmiaceae</taxon>
        <taxon>Marasmius</taxon>
    </lineage>
</organism>
<protein>
    <submittedName>
        <fullName evidence="2">Uncharacterized protein</fullName>
    </submittedName>
</protein>
<evidence type="ECO:0000256" key="1">
    <source>
        <dbReference type="SAM" id="MobiDB-lite"/>
    </source>
</evidence>
<comment type="caution">
    <text evidence="2">The sequence shown here is derived from an EMBL/GenBank/DDBJ whole genome shotgun (WGS) entry which is preliminary data.</text>
</comment>
<dbReference type="EMBL" id="JBAHYK010001513">
    <property type="protein sequence ID" value="KAL0567732.1"/>
    <property type="molecule type" value="Genomic_DNA"/>
</dbReference>
<name>A0ABR3EXT4_9AGAR</name>
<reference evidence="2 3" key="1">
    <citation type="submission" date="2024-02" db="EMBL/GenBank/DDBJ databases">
        <title>A draft genome for the cacao thread blight pathogen Marasmius crinis-equi.</title>
        <authorList>
            <person name="Cohen S.P."/>
            <person name="Baruah I.K."/>
            <person name="Amoako-Attah I."/>
            <person name="Bukari Y."/>
            <person name="Meinhardt L.W."/>
            <person name="Bailey B.A."/>
        </authorList>
    </citation>
    <scope>NUCLEOTIDE SEQUENCE [LARGE SCALE GENOMIC DNA]</scope>
    <source>
        <strain evidence="2 3">GH-76</strain>
    </source>
</reference>
<feature type="region of interest" description="Disordered" evidence="1">
    <location>
        <begin position="125"/>
        <end position="144"/>
    </location>
</feature>
<feature type="compositionally biased region" description="Pro residues" evidence="1">
    <location>
        <begin position="1"/>
        <end position="11"/>
    </location>
</feature>
<keyword evidence="3" id="KW-1185">Reference proteome</keyword>
<evidence type="ECO:0000313" key="3">
    <source>
        <dbReference type="Proteomes" id="UP001465976"/>
    </source>
</evidence>
<dbReference type="Proteomes" id="UP001465976">
    <property type="component" value="Unassembled WGS sequence"/>
</dbReference>
<proteinExistence type="predicted"/>